<accession>A0ABS1MDS7</accession>
<protein>
    <submittedName>
        <fullName evidence="2">Uncharacterized protein</fullName>
    </submittedName>
</protein>
<dbReference type="EMBL" id="JAERRJ010000013">
    <property type="protein sequence ID" value="MBL1078811.1"/>
    <property type="molecule type" value="Genomic_DNA"/>
</dbReference>
<name>A0ABS1MDS7_9NOCA</name>
<keyword evidence="3" id="KW-1185">Reference proteome</keyword>
<keyword evidence="1" id="KW-1133">Transmembrane helix</keyword>
<evidence type="ECO:0000256" key="1">
    <source>
        <dbReference type="SAM" id="Phobius"/>
    </source>
</evidence>
<organism evidence="2 3">
    <name type="scientific">Nocardia acididurans</name>
    <dbReference type="NCBI Taxonomy" id="2802282"/>
    <lineage>
        <taxon>Bacteria</taxon>
        <taxon>Bacillati</taxon>
        <taxon>Actinomycetota</taxon>
        <taxon>Actinomycetes</taxon>
        <taxon>Mycobacteriales</taxon>
        <taxon>Nocardiaceae</taxon>
        <taxon>Nocardia</taxon>
    </lineage>
</organism>
<evidence type="ECO:0000313" key="3">
    <source>
        <dbReference type="Proteomes" id="UP000602198"/>
    </source>
</evidence>
<feature type="transmembrane region" description="Helical" evidence="1">
    <location>
        <begin position="44"/>
        <end position="67"/>
    </location>
</feature>
<evidence type="ECO:0000313" key="2">
    <source>
        <dbReference type="EMBL" id="MBL1078811.1"/>
    </source>
</evidence>
<sequence>MFPKSGRWWLGTVLNQLSRSPGVSAAVVFLVLDDGTETFTFPRLNWAVVMIALLTILGAAAAVMIMVSAAHFDDAPPPVPTAPTACEPFCPVTP</sequence>
<gene>
    <name evidence="2" type="ORF">JK358_30845</name>
</gene>
<proteinExistence type="predicted"/>
<keyword evidence="1" id="KW-0812">Transmembrane</keyword>
<dbReference type="Proteomes" id="UP000602198">
    <property type="component" value="Unassembled WGS sequence"/>
</dbReference>
<dbReference type="RefSeq" id="WP_201954673.1">
    <property type="nucleotide sequence ID" value="NZ_JAERRJ010000013.1"/>
</dbReference>
<comment type="caution">
    <text evidence="2">The sequence shown here is derived from an EMBL/GenBank/DDBJ whole genome shotgun (WGS) entry which is preliminary data.</text>
</comment>
<reference evidence="2 3" key="1">
    <citation type="submission" date="2021-01" db="EMBL/GenBank/DDBJ databases">
        <title>WGS of actinomycetes isolated from Thailand.</title>
        <authorList>
            <person name="Thawai C."/>
        </authorList>
    </citation>
    <scope>NUCLEOTIDE SEQUENCE [LARGE SCALE GENOMIC DNA]</scope>
    <source>
        <strain evidence="2 3">LPG 2</strain>
    </source>
</reference>
<keyword evidence="1" id="KW-0472">Membrane</keyword>